<comment type="caution">
    <text evidence="1">The sequence shown here is derived from an EMBL/GenBank/DDBJ whole genome shotgun (WGS) entry which is preliminary data.</text>
</comment>
<evidence type="ECO:0000313" key="2">
    <source>
        <dbReference type="Proteomes" id="UP001500604"/>
    </source>
</evidence>
<dbReference type="EMBL" id="BAABFL010000410">
    <property type="protein sequence ID" value="GAA4650635.1"/>
    <property type="molecule type" value="Genomic_DNA"/>
</dbReference>
<dbReference type="RefSeq" id="WP_345196848.1">
    <property type="nucleotide sequence ID" value="NZ_BAABFL010000410.1"/>
</dbReference>
<keyword evidence="2" id="KW-1185">Reference proteome</keyword>
<name>A0ABP8V5S5_9GAMM</name>
<protein>
    <submittedName>
        <fullName evidence="1">Uncharacterized protein</fullName>
    </submittedName>
</protein>
<evidence type="ECO:0000313" key="1">
    <source>
        <dbReference type="EMBL" id="GAA4650635.1"/>
    </source>
</evidence>
<sequence>MKICVEIYANRMILTSDEHSVSVNASKPFTTTRLLVGHFEPAVNCLKACLQQAGFTGFFKRAPKLHIIAREKTEGGLSEVEERCIREVGLAAGARDVNVSTS</sequence>
<dbReference type="Proteomes" id="UP001500604">
    <property type="component" value="Unassembled WGS sequence"/>
</dbReference>
<reference evidence="2" key="1">
    <citation type="journal article" date="2019" name="Int. J. Syst. Evol. Microbiol.">
        <title>The Global Catalogue of Microorganisms (GCM) 10K type strain sequencing project: providing services to taxonomists for standard genome sequencing and annotation.</title>
        <authorList>
            <consortium name="The Broad Institute Genomics Platform"/>
            <consortium name="The Broad Institute Genome Sequencing Center for Infectious Disease"/>
            <person name="Wu L."/>
            <person name="Ma J."/>
        </authorList>
    </citation>
    <scope>NUCLEOTIDE SEQUENCE [LARGE SCALE GENOMIC DNA]</scope>
    <source>
        <strain evidence="2">JCM 17805</strain>
    </source>
</reference>
<organism evidence="1 2">
    <name type="scientific">Kistimonas scapharcae</name>
    <dbReference type="NCBI Taxonomy" id="1036133"/>
    <lineage>
        <taxon>Bacteria</taxon>
        <taxon>Pseudomonadati</taxon>
        <taxon>Pseudomonadota</taxon>
        <taxon>Gammaproteobacteria</taxon>
        <taxon>Oceanospirillales</taxon>
        <taxon>Endozoicomonadaceae</taxon>
        <taxon>Kistimonas</taxon>
    </lineage>
</organism>
<proteinExistence type="predicted"/>
<accession>A0ABP8V5S5</accession>
<gene>
    <name evidence="1" type="ORF">GCM10023116_29180</name>
</gene>